<dbReference type="HOGENOM" id="CLU_344201_0_0_1"/>
<dbReference type="PANTHER" id="PTHR46505:SF1">
    <property type="entry name" value="OXIDOREDUCTASE NAD-BINDING DOMAIN-CONTAINING PROTEIN 1"/>
    <property type="match status" value="1"/>
</dbReference>
<dbReference type="AlphaFoldDB" id="S3C8D5"/>
<dbReference type="PANTHER" id="PTHR46505">
    <property type="entry name" value="OXIDOREDUCTASE NAD-BINDING DOMAIN-CONTAINING PROTEIN 1"/>
    <property type="match status" value="1"/>
</dbReference>
<feature type="region of interest" description="Disordered" evidence="3">
    <location>
        <begin position="455"/>
        <end position="476"/>
    </location>
</feature>
<dbReference type="VEuPathDB" id="FungiDB:F503_07530"/>
<dbReference type="GO" id="GO:0005739">
    <property type="term" value="C:mitochondrion"/>
    <property type="evidence" value="ECO:0007669"/>
    <property type="project" value="TreeGrafter"/>
</dbReference>
<dbReference type="Proteomes" id="UP000016923">
    <property type="component" value="Unassembled WGS sequence"/>
</dbReference>
<dbReference type="InterPro" id="IPR039261">
    <property type="entry name" value="FNR_nucleotide-bd"/>
</dbReference>
<reference evidence="5 6" key="1">
    <citation type="journal article" date="2013" name="BMC Genomics">
        <title>The genome and transcriptome of the pine saprophyte Ophiostoma piceae, and a comparison with the bark beetle-associated pine pathogen Grosmannia clavigera.</title>
        <authorList>
            <person name="Haridas S."/>
            <person name="Wang Y."/>
            <person name="Lim L."/>
            <person name="Massoumi Alamouti S."/>
            <person name="Jackman S."/>
            <person name="Docking R."/>
            <person name="Robertson G."/>
            <person name="Birol I."/>
            <person name="Bohlmann J."/>
            <person name="Breuil C."/>
        </authorList>
    </citation>
    <scope>NUCLEOTIDE SEQUENCE [LARGE SCALE GENOMIC DNA]</scope>
    <source>
        <strain evidence="5 6">UAMH 11346</strain>
    </source>
</reference>
<gene>
    <name evidence="5" type="ORF">F503_07530</name>
</gene>
<sequence length="822" mass="90920">MPCFRGIELSVVATSDNSDFPEFPHPDGSSARFDRLKANRHSGSMFLSPRPREQGDERLSYTTQQYADPRISVYIPSAAETNFFFRYNVAQPPAGQRYLCFRVLINGRDIVSWGIDLDEAVAGATYQALFQPSGKYERYVDGVLMTQYGIESRCFRFVTYGAEKASVADDGGLIEVQVFRAKARSRRAPQPDHYRGREKYGIALVSNGLLEDPQAASYYDYHLVDAKDSPYASFRFHYRSWENLRSLQLAPAEKPEFLCSSPSRTALARRPRKQFQCPTPNTDFAASKSIANDTEQKSYLRRDRLRQDNETFDFDNYINQNYNLSGACAQTEEEAHSEGTGYDTAPRLHTKGTRNERPLPQLPTVGKSTVDVGLFPDDGTNETAEWLEYTTFDEAGKLSIHRTRASSAMTQGSITSNLPTAGSQLTYTDGEDDLSVETMQYGSAVEVGIAYYGKPSGKPEEPQSECMSPETYTTQPDQERRLVSRLGTGYSLKHIAPFTDDLCKREATKPRHRMLSSDSTPRSWGSPVSRRPHGGSLDSSSQLVLQAAQTMSETKTKESHEERTAHEPRDMFLPGQWVDCIVPGIAKAGGFTITSTPSRAVTNSEANPEDRYIELAVKASPENPAAAWLWQDPVSSILGHTLQVRIGGSFVFPPPGLDLSASFQDKKPARIVFVAGGVGINPLISMVCHIGEMNDASADTDEDGNAGPEVVFLYTAREESAATKDEAEDPASRILFMQRLASLYSRKSIRGQLKVFLTGGESSTAAEDGALLCNEESVPYERRRITTADVDAAVLDGPGRAGNVYVQQEQWRSSPFIAPSLV</sequence>
<evidence type="ECO:0000256" key="3">
    <source>
        <dbReference type="SAM" id="MobiDB-lite"/>
    </source>
</evidence>
<dbReference type="SUPFAM" id="SSF52343">
    <property type="entry name" value="Ferredoxin reductase-like, C-terminal NADP-linked domain"/>
    <property type="match status" value="1"/>
</dbReference>
<accession>S3C8D5</accession>
<dbReference type="OrthoDB" id="436496at2759"/>
<dbReference type="eggNOG" id="KOG0534">
    <property type="taxonomic scope" value="Eukaryota"/>
</dbReference>
<keyword evidence="6" id="KW-1185">Reference proteome</keyword>
<evidence type="ECO:0000313" key="5">
    <source>
        <dbReference type="EMBL" id="EPE09754.1"/>
    </source>
</evidence>
<keyword evidence="2" id="KW-0520">NAD</keyword>
<dbReference type="InterPro" id="IPR057678">
    <property type="entry name" value="DUF7918"/>
</dbReference>
<dbReference type="STRING" id="1262450.S3C8D5"/>
<dbReference type="InterPro" id="IPR052128">
    <property type="entry name" value="Oxidoreductase_NAD-binding"/>
</dbReference>
<dbReference type="EMBL" id="KE148147">
    <property type="protein sequence ID" value="EPE09754.1"/>
    <property type="molecule type" value="Genomic_DNA"/>
</dbReference>
<dbReference type="Gene3D" id="3.40.50.80">
    <property type="entry name" value="Nucleotide-binding domain of ferredoxin-NADP reductase (FNR) module"/>
    <property type="match status" value="1"/>
</dbReference>
<evidence type="ECO:0000313" key="6">
    <source>
        <dbReference type="Proteomes" id="UP000016923"/>
    </source>
</evidence>
<evidence type="ECO:0000256" key="2">
    <source>
        <dbReference type="ARBA" id="ARBA00023027"/>
    </source>
</evidence>
<protein>
    <submittedName>
        <fullName evidence="5">Oxidoreductase-like protein</fullName>
    </submittedName>
</protein>
<dbReference type="CDD" id="cd00322">
    <property type="entry name" value="FNR_like"/>
    <property type="match status" value="1"/>
</dbReference>
<dbReference type="Pfam" id="PF25534">
    <property type="entry name" value="DUF7918"/>
    <property type="match status" value="1"/>
</dbReference>
<feature type="region of interest" description="Disordered" evidence="3">
    <location>
        <begin position="506"/>
        <end position="541"/>
    </location>
</feature>
<keyword evidence="1" id="KW-0560">Oxidoreductase</keyword>
<name>S3C8D5_OPHP1</name>
<evidence type="ECO:0000259" key="4">
    <source>
        <dbReference type="Pfam" id="PF25534"/>
    </source>
</evidence>
<feature type="region of interest" description="Disordered" evidence="3">
    <location>
        <begin position="335"/>
        <end position="370"/>
    </location>
</feature>
<dbReference type="GO" id="GO:0016491">
    <property type="term" value="F:oxidoreductase activity"/>
    <property type="evidence" value="ECO:0007669"/>
    <property type="project" value="UniProtKB-KW"/>
</dbReference>
<proteinExistence type="predicted"/>
<feature type="domain" description="DUF7918" evidence="4">
    <location>
        <begin position="63"/>
        <end position="251"/>
    </location>
</feature>
<organism evidence="5 6">
    <name type="scientific">Ophiostoma piceae (strain UAMH 11346)</name>
    <name type="common">Sap stain fungus</name>
    <dbReference type="NCBI Taxonomy" id="1262450"/>
    <lineage>
        <taxon>Eukaryota</taxon>
        <taxon>Fungi</taxon>
        <taxon>Dikarya</taxon>
        <taxon>Ascomycota</taxon>
        <taxon>Pezizomycotina</taxon>
        <taxon>Sordariomycetes</taxon>
        <taxon>Sordariomycetidae</taxon>
        <taxon>Ophiostomatales</taxon>
        <taxon>Ophiostomataceae</taxon>
        <taxon>Ophiostoma</taxon>
    </lineage>
</organism>
<evidence type="ECO:0000256" key="1">
    <source>
        <dbReference type="ARBA" id="ARBA00023002"/>
    </source>
</evidence>